<dbReference type="OrthoDB" id="195610at2"/>
<feature type="transmembrane region" description="Helical" evidence="1">
    <location>
        <begin position="63"/>
        <end position="82"/>
    </location>
</feature>
<name>A0A517SI66_9PLAN</name>
<keyword evidence="1" id="KW-0472">Membrane</keyword>
<dbReference type="Pfam" id="PF19447">
    <property type="entry name" value="DUF5985"/>
    <property type="match status" value="1"/>
</dbReference>
<dbReference type="InParanoid" id="A0A517SI66"/>
<accession>A0A517SI66</accession>
<protein>
    <submittedName>
        <fullName evidence="2">Uncharacterized protein</fullName>
    </submittedName>
</protein>
<dbReference type="InterPro" id="IPR046027">
    <property type="entry name" value="DUF5985"/>
</dbReference>
<evidence type="ECO:0000256" key="1">
    <source>
        <dbReference type="SAM" id="Phobius"/>
    </source>
</evidence>
<feature type="transmembrane region" description="Helical" evidence="1">
    <location>
        <begin position="31"/>
        <end position="51"/>
    </location>
</feature>
<dbReference type="Proteomes" id="UP000315700">
    <property type="component" value="Chromosome"/>
</dbReference>
<organism evidence="2 3">
    <name type="scientific">Caulifigura coniformis</name>
    <dbReference type="NCBI Taxonomy" id="2527983"/>
    <lineage>
        <taxon>Bacteria</taxon>
        <taxon>Pseudomonadati</taxon>
        <taxon>Planctomycetota</taxon>
        <taxon>Planctomycetia</taxon>
        <taxon>Planctomycetales</taxon>
        <taxon>Planctomycetaceae</taxon>
        <taxon>Caulifigura</taxon>
    </lineage>
</organism>
<keyword evidence="1" id="KW-0812">Transmembrane</keyword>
<reference evidence="2 3" key="1">
    <citation type="submission" date="2019-02" db="EMBL/GenBank/DDBJ databases">
        <title>Deep-cultivation of Planctomycetes and their phenomic and genomic characterization uncovers novel biology.</title>
        <authorList>
            <person name="Wiegand S."/>
            <person name="Jogler M."/>
            <person name="Boedeker C."/>
            <person name="Pinto D."/>
            <person name="Vollmers J."/>
            <person name="Rivas-Marin E."/>
            <person name="Kohn T."/>
            <person name="Peeters S.H."/>
            <person name="Heuer A."/>
            <person name="Rast P."/>
            <person name="Oberbeckmann S."/>
            <person name="Bunk B."/>
            <person name="Jeske O."/>
            <person name="Meyerdierks A."/>
            <person name="Storesund J.E."/>
            <person name="Kallscheuer N."/>
            <person name="Luecker S."/>
            <person name="Lage O.M."/>
            <person name="Pohl T."/>
            <person name="Merkel B.J."/>
            <person name="Hornburger P."/>
            <person name="Mueller R.-W."/>
            <person name="Bruemmer F."/>
            <person name="Labrenz M."/>
            <person name="Spormann A.M."/>
            <person name="Op den Camp H."/>
            <person name="Overmann J."/>
            <person name="Amann R."/>
            <person name="Jetten M.S.M."/>
            <person name="Mascher T."/>
            <person name="Medema M.H."/>
            <person name="Devos D.P."/>
            <person name="Kaster A.-K."/>
            <person name="Ovreas L."/>
            <person name="Rohde M."/>
            <person name="Galperin M.Y."/>
            <person name="Jogler C."/>
        </authorList>
    </citation>
    <scope>NUCLEOTIDE SEQUENCE [LARGE SCALE GENOMIC DNA]</scope>
    <source>
        <strain evidence="2 3">Pan44</strain>
    </source>
</reference>
<dbReference type="AlphaFoldDB" id="A0A517SI66"/>
<dbReference type="EMBL" id="CP036271">
    <property type="protein sequence ID" value="QDT55820.1"/>
    <property type="molecule type" value="Genomic_DNA"/>
</dbReference>
<evidence type="ECO:0000313" key="2">
    <source>
        <dbReference type="EMBL" id="QDT55820.1"/>
    </source>
</evidence>
<keyword evidence="3" id="KW-1185">Reference proteome</keyword>
<evidence type="ECO:0000313" key="3">
    <source>
        <dbReference type="Proteomes" id="UP000315700"/>
    </source>
</evidence>
<keyword evidence="1" id="KW-1133">Transmembrane helix</keyword>
<proteinExistence type="predicted"/>
<gene>
    <name evidence="2" type="ORF">Pan44_38680</name>
</gene>
<dbReference type="KEGG" id="ccos:Pan44_38680"/>
<dbReference type="RefSeq" id="WP_145032173.1">
    <property type="nucleotide sequence ID" value="NZ_CP036271.1"/>
</dbReference>
<sequence length="85" mass="9170">MPGVVFLLCMLTSLASGTLLWRAAHGPSRRLLSWSAVFFFGMAVNNAILFGDVIVGPQTDLTMPANIVALISVFALLYALIWEAT</sequence>